<name>A0A1B3XJE6_9BACI</name>
<gene>
    <name evidence="1" type="ORF">ABE28_003205</name>
</gene>
<dbReference type="Proteomes" id="UP000077926">
    <property type="component" value="Chromosome"/>
</dbReference>
<protein>
    <recommendedName>
        <fullName evidence="3">Phage gp6-like head-tail connector protein</fullName>
    </recommendedName>
</protein>
<dbReference type="RefSeq" id="WP_064463950.1">
    <property type="nucleotide sequence ID" value="NZ_CP017080.1"/>
</dbReference>
<dbReference type="EMBL" id="CP017080">
    <property type="protein sequence ID" value="AOH53347.1"/>
    <property type="molecule type" value="Genomic_DNA"/>
</dbReference>
<dbReference type="KEGG" id="bmur:ABE28_003205"/>
<sequence length="96" mass="11165">MEITCELLLQFKERMKISHTKEDDNLKKVLSFSYAAIKRKCGVFDIEKHEGGKELVFERARYSYNDAVEYFDENFASEITGLALDLYEGDPDETKV</sequence>
<accession>A0A1B3XJE6</accession>
<dbReference type="AlphaFoldDB" id="A0A1B3XJE6"/>
<dbReference type="OrthoDB" id="2236831at2"/>
<evidence type="ECO:0000313" key="2">
    <source>
        <dbReference type="Proteomes" id="UP000077926"/>
    </source>
</evidence>
<keyword evidence="2" id="KW-1185">Reference proteome</keyword>
<proteinExistence type="predicted"/>
<dbReference type="STRING" id="264697.ABE28_003205"/>
<reference evidence="1 2" key="1">
    <citation type="submission" date="2016-08" db="EMBL/GenBank/DDBJ databases">
        <title>Complete genome sequence of Bacillus muralis G25-68, a strain with toxicity to nematodes.</title>
        <authorList>
            <person name="Zheng Z."/>
        </authorList>
    </citation>
    <scope>NUCLEOTIDE SEQUENCE [LARGE SCALE GENOMIC DNA]</scope>
    <source>
        <strain evidence="1 2">G25-68</strain>
    </source>
</reference>
<organism evidence="1 2">
    <name type="scientific">Peribacillus muralis</name>
    <dbReference type="NCBI Taxonomy" id="264697"/>
    <lineage>
        <taxon>Bacteria</taxon>
        <taxon>Bacillati</taxon>
        <taxon>Bacillota</taxon>
        <taxon>Bacilli</taxon>
        <taxon>Bacillales</taxon>
        <taxon>Bacillaceae</taxon>
        <taxon>Peribacillus</taxon>
    </lineage>
</organism>
<evidence type="ECO:0008006" key="3">
    <source>
        <dbReference type="Google" id="ProtNLM"/>
    </source>
</evidence>
<evidence type="ECO:0000313" key="1">
    <source>
        <dbReference type="EMBL" id="AOH53347.1"/>
    </source>
</evidence>